<dbReference type="OrthoDB" id="5412502at2759"/>
<feature type="transmembrane region" description="Helical" evidence="2">
    <location>
        <begin position="61"/>
        <end position="80"/>
    </location>
</feature>
<dbReference type="STRING" id="112498.A0A2D3V3V6"/>
<dbReference type="EMBL" id="FJUY01000003">
    <property type="protein sequence ID" value="CZT17174.1"/>
    <property type="molecule type" value="Genomic_DNA"/>
</dbReference>
<proteinExistence type="predicted"/>
<dbReference type="Proteomes" id="UP000225277">
    <property type="component" value="Unassembled WGS sequence"/>
</dbReference>
<accession>A0A2D3V3V6</accession>
<sequence>MVAIRLSNVPRRLQESCSSLQKKCDYNIKSETVYRLLSLIGTVMLMLGVIALANAKLQLQFGWAGAFIIINIAHWVAAALPQSSHWDLSCYNYDIVTYPEEEEQCPPAEEGQKSPISKLTRTLQKMLQDKPDQKPKSNFTIALWKAILLTKSIAWVPLKEAAPSTVVWDEWLVEAEIKAKQLWKELQQEEDNEKKKSPSPLFQRPNPDDWDAKDAWNELYKKHNPKPLSTAPTPAPTIQGV</sequence>
<dbReference type="AlphaFoldDB" id="A0A2D3V3V6"/>
<feature type="compositionally biased region" description="Basic and acidic residues" evidence="1">
    <location>
        <begin position="206"/>
        <end position="221"/>
    </location>
</feature>
<dbReference type="RefSeq" id="XP_023624067.1">
    <property type="nucleotide sequence ID" value="XM_023768299.1"/>
</dbReference>
<gene>
    <name evidence="3" type="ORF">RCC_03006</name>
</gene>
<evidence type="ECO:0000256" key="2">
    <source>
        <dbReference type="SAM" id="Phobius"/>
    </source>
</evidence>
<evidence type="ECO:0000313" key="4">
    <source>
        <dbReference type="Proteomes" id="UP000225277"/>
    </source>
</evidence>
<feature type="transmembrane region" description="Helical" evidence="2">
    <location>
        <begin position="36"/>
        <end position="55"/>
    </location>
</feature>
<keyword evidence="4" id="KW-1185">Reference proteome</keyword>
<dbReference type="GeneID" id="35598216"/>
<reference evidence="3 4" key="1">
    <citation type="submission" date="2016-03" db="EMBL/GenBank/DDBJ databases">
        <authorList>
            <person name="Ploux O."/>
        </authorList>
    </citation>
    <scope>NUCLEOTIDE SEQUENCE [LARGE SCALE GENOMIC DNA]</scope>
    <source>
        <strain evidence="3 4">URUG2</strain>
    </source>
</reference>
<evidence type="ECO:0000313" key="3">
    <source>
        <dbReference type="EMBL" id="CZT17174.1"/>
    </source>
</evidence>
<name>A0A2D3V3V6_9PEZI</name>
<keyword evidence="2" id="KW-0812">Transmembrane</keyword>
<protein>
    <submittedName>
        <fullName evidence="3">Uncharacterized protein</fullName>
    </submittedName>
</protein>
<keyword evidence="2" id="KW-0472">Membrane</keyword>
<organism evidence="3 4">
    <name type="scientific">Ramularia collo-cygni</name>
    <dbReference type="NCBI Taxonomy" id="112498"/>
    <lineage>
        <taxon>Eukaryota</taxon>
        <taxon>Fungi</taxon>
        <taxon>Dikarya</taxon>
        <taxon>Ascomycota</taxon>
        <taxon>Pezizomycotina</taxon>
        <taxon>Dothideomycetes</taxon>
        <taxon>Dothideomycetidae</taxon>
        <taxon>Mycosphaerellales</taxon>
        <taxon>Mycosphaerellaceae</taxon>
        <taxon>Ramularia</taxon>
    </lineage>
</organism>
<feature type="region of interest" description="Disordered" evidence="1">
    <location>
        <begin position="188"/>
        <end position="241"/>
    </location>
</feature>
<keyword evidence="2" id="KW-1133">Transmembrane helix</keyword>
<evidence type="ECO:0000256" key="1">
    <source>
        <dbReference type="SAM" id="MobiDB-lite"/>
    </source>
</evidence>